<evidence type="ECO:0000313" key="3">
    <source>
        <dbReference type="EMBL" id="OJD35924.1"/>
    </source>
</evidence>
<dbReference type="InterPro" id="IPR036273">
    <property type="entry name" value="CRAL/TRIO_N_dom_sf"/>
</dbReference>
<feature type="compositionally biased region" description="Low complexity" evidence="1">
    <location>
        <begin position="428"/>
        <end position="447"/>
    </location>
</feature>
<dbReference type="Gene3D" id="1.10.8.20">
    <property type="entry name" value="N-terminal domain of phosphatidylinositol transfer protein sec14p"/>
    <property type="match status" value="1"/>
</dbReference>
<dbReference type="RefSeq" id="XP_020132184.1">
    <property type="nucleotide sequence ID" value="XM_020271036.1"/>
</dbReference>
<gene>
    <name evidence="3" type="ORF">BKCO1_14000126</name>
</gene>
<dbReference type="Pfam" id="PF00650">
    <property type="entry name" value="CRAL_TRIO"/>
    <property type="match status" value="1"/>
</dbReference>
<dbReference type="AlphaFoldDB" id="A0A1J9S7N2"/>
<dbReference type="Pfam" id="PF03765">
    <property type="entry name" value="CRAL_TRIO_N"/>
    <property type="match status" value="1"/>
</dbReference>
<dbReference type="PANTHER" id="PTHR45657">
    <property type="entry name" value="CRAL-TRIO DOMAIN-CONTAINING PROTEIN YKL091C-RELATED"/>
    <property type="match status" value="1"/>
</dbReference>
<dbReference type="InterPro" id="IPR011074">
    <property type="entry name" value="CRAL/TRIO_N_dom"/>
</dbReference>
<accession>A0A1J9S7N2</accession>
<dbReference type="EMBL" id="MNUE01000014">
    <property type="protein sequence ID" value="OJD35924.1"/>
    <property type="molecule type" value="Genomic_DNA"/>
</dbReference>
<dbReference type="Gene3D" id="3.40.525.10">
    <property type="entry name" value="CRAL-TRIO lipid binding domain"/>
    <property type="match status" value="1"/>
</dbReference>
<reference evidence="3 4" key="1">
    <citation type="submission" date="2016-10" db="EMBL/GenBank/DDBJ databases">
        <title>Proteomics and genomics reveal pathogen-plant mechanisms compatible with a hemibiotrophic lifestyle of Diplodia corticola.</title>
        <authorList>
            <person name="Fernandes I."/>
            <person name="De Jonge R."/>
            <person name="Van De Peer Y."/>
            <person name="Devreese B."/>
            <person name="Alves A."/>
            <person name="Esteves A.C."/>
        </authorList>
    </citation>
    <scope>NUCLEOTIDE SEQUENCE [LARGE SCALE GENOMIC DNA]</scope>
    <source>
        <strain evidence="3 4">CBS 112549</strain>
    </source>
</reference>
<organism evidence="3 4">
    <name type="scientific">Diplodia corticola</name>
    <dbReference type="NCBI Taxonomy" id="236234"/>
    <lineage>
        <taxon>Eukaryota</taxon>
        <taxon>Fungi</taxon>
        <taxon>Dikarya</taxon>
        <taxon>Ascomycota</taxon>
        <taxon>Pezizomycotina</taxon>
        <taxon>Dothideomycetes</taxon>
        <taxon>Dothideomycetes incertae sedis</taxon>
        <taxon>Botryosphaeriales</taxon>
        <taxon>Botryosphaeriaceae</taxon>
        <taxon>Diplodia</taxon>
    </lineage>
</organism>
<dbReference type="SMART" id="SM00516">
    <property type="entry name" value="SEC14"/>
    <property type="match status" value="1"/>
</dbReference>
<feature type="compositionally biased region" description="Basic and acidic residues" evidence="1">
    <location>
        <begin position="472"/>
        <end position="483"/>
    </location>
</feature>
<dbReference type="STRING" id="236234.A0A1J9S7N2"/>
<dbReference type="SUPFAM" id="SSF52087">
    <property type="entry name" value="CRAL/TRIO domain"/>
    <property type="match status" value="1"/>
</dbReference>
<evidence type="ECO:0000259" key="2">
    <source>
        <dbReference type="PROSITE" id="PS50191"/>
    </source>
</evidence>
<evidence type="ECO:0000256" key="1">
    <source>
        <dbReference type="SAM" id="MobiDB-lite"/>
    </source>
</evidence>
<dbReference type="InterPro" id="IPR036865">
    <property type="entry name" value="CRAL-TRIO_dom_sf"/>
</dbReference>
<keyword evidence="4" id="KW-1185">Reference proteome</keyword>
<proteinExistence type="predicted"/>
<feature type="compositionally biased region" description="Basic and acidic residues" evidence="1">
    <location>
        <begin position="418"/>
        <end position="427"/>
    </location>
</feature>
<dbReference type="CDD" id="cd00170">
    <property type="entry name" value="SEC14"/>
    <property type="match status" value="1"/>
</dbReference>
<sequence>MAKDDTELQRIDSYQYPAAHLGHLTANQQAALDKFKDLCKDAGYYRPTGVDGKKFASHDDETMLRYLRARKFSPPEALKQFSDTEDWRKENSLAELYDTIDVTEYEETRRLYPQWTGRRDKRGIPVYLFEVAHLNSKNMAAYDSSHKEQASKASGNKVPTKMLRLFALYENLTRFVMPLCSAIPERNHPETPISQSNNIVDISHVGLKQFWNLKGHMQDASTLATAHYPETLDRIFIIGAPSFFPTVWSWIKRWFDPITVSKIFILTDKNMKETLEQYIDVENIPKKYGGKLDFEFGDMPVLEPKIVEHLKFVNASVQKGASTIPTGPVKWEESPGSGAVQAIAVGSEAGKPRRQVVAELQANTSLKAMHASAVAGVTPVDEKADPLALKTTTTSGTHTQPVDDPAAEVLETPPSEESSEKKEEGAEAAKTNGTAAADDAAATRTGTSETRFAAQANTHAHNQLKTGTPHDAVNDHGHGDKTVTMEPGTVGQAPKDVSQPLPVAQENIDNISRENAPGYVEQAKGAVAAVAEKAGAVAGKAAELVSGGEKEGKEAAVEEKKKDERVDQMDGRQVEEFLREKNASHASPPSAA</sequence>
<protein>
    <submittedName>
        <fullName evidence="3">Phosphatidylinositol transporter</fullName>
    </submittedName>
</protein>
<dbReference type="PANTHER" id="PTHR45657:SF3">
    <property type="entry name" value="TRANSPORTER, PUTATIVE (AFU_ORTHOLOGUE AFUA_5G09260)-RELATED"/>
    <property type="match status" value="1"/>
</dbReference>
<dbReference type="GeneID" id="31011295"/>
<evidence type="ECO:0000313" key="4">
    <source>
        <dbReference type="Proteomes" id="UP000183809"/>
    </source>
</evidence>
<dbReference type="InterPro" id="IPR051026">
    <property type="entry name" value="PI/PC_transfer"/>
</dbReference>
<feature type="region of interest" description="Disordered" evidence="1">
    <location>
        <begin position="542"/>
        <end position="592"/>
    </location>
</feature>
<feature type="region of interest" description="Disordered" evidence="1">
    <location>
        <begin position="392"/>
        <end position="447"/>
    </location>
</feature>
<feature type="region of interest" description="Disordered" evidence="1">
    <location>
        <begin position="461"/>
        <end position="501"/>
    </location>
</feature>
<feature type="domain" description="CRAL-TRIO" evidence="2">
    <location>
        <begin position="104"/>
        <end position="296"/>
    </location>
</feature>
<dbReference type="Proteomes" id="UP000183809">
    <property type="component" value="Unassembled WGS sequence"/>
</dbReference>
<dbReference type="PROSITE" id="PS50191">
    <property type="entry name" value="CRAL_TRIO"/>
    <property type="match status" value="1"/>
</dbReference>
<name>A0A1J9S7N2_9PEZI</name>
<comment type="caution">
    <text evidence="3">The sequence shown here is derived from an EMBL/GenBank/DDBJ whole genome shotgun (WGS) entry which is preliminary data.</text>
</comment>
<dbReference type="SMART" id="SM01100">
    <property type="entry name" value="CRAL_TRIO_N"/>
    <property type="match status" value="1"/>
</dbReference>
<dbReference type="InterPro" id="IPR001251">
    <property type="entry name" value="CRAL-TRIO_dom"/>
</dbReference>
<dbReference type="SUPFAM" id="SSF46938">
    <property type="entry name" value="CRAL/TRIO N-terminal domain"/>
    <property type="match status" value="1"/>
</dbReference>
<feature type="compositionally biased region" description="Basic and acidic residues" evidence="1">
    <location>
        <begin position="548"/>
        <end position="583"/>
    </location>
</feature>
<dbReference type="OrthoDB" id="30289at2759"/>